<keyword evidence="1" id="KW-0863">Zinc-finger</keyword>
<dbReference type="SUPFAM" id="SSF56672">
    <property type="entry name" value="DNA/RNA polymerases"/>
    <property type="match status" value="1"/>
</dbReference>
<dbReference type="RefSeq" id="XP_019082700.1">
    <property type="nucleotide sequence ID" value="XM_019227155.1"/>
</dbReference>
<dbReference type="Pfam" id="PF00078">
    <property type="entry name" value="RVT_1"/>
    <property type="match status" value="1"/>
</dbReference>
<proteinExistence type="predicted"/>
<dbReference type="PANTHER" id="PTHR33116">
    <property type="entry name" value="REVERSE TRANSCRIPTASE ZINC-BINDING DOMAIN-CONTAINING PROTEIN-RELATED-RELATED"/>
    <property type="match status" value="1"/>
</dbReference>
<feature type="compositionally biased region" description="Basic and acidic residues" evidence="2">
    <location>
        <begin position="1"/>
        <end position="15"/>
    </location>
</feature>
<evidence type="ECO:0000256" key="1">
    <source>
        <dbReference type="PROSITE-ProRule" id="PRU00047"/>
    </source>
</evidence>
<dbReference type="InterPro" id="IPR036691">
    <property type="entry name" value="Endo/exonu/phosph_ase_sf"/>
</dbReference>
<keyword evidence="5" id="KW-1185">Reference proteome</keyword>
<dbReference type="PANTHER" id="PTHR33116:SF70">
    <property type="entry name" value="NON-LTR RETROELEMENT REVERSE TRANSCRIPTASE-LIKE PROTEIN"/>
    <property type="match status" value="1"/>
</dbReference>
<evidence type="ECO:0000256" key="2">
    <source>
        <dbReference type="SAM" id="MobiDB-lite"/>
    </source>
</evidence>
<feature type="compositionally biased region" description="Basic and acidic residues" evidence="2">
    <location>
        <begin position="400"/>
        <end position="420"/>
    </location>
</feature>
<gene>
    <name evidence="6" type="primary">LOC109125497</name>
</gene>
<keyword evidence="1" id="KW-0862">Zinc</keyword>
<dbReference type="InterPro" id="IPR025558">
    <property type="entry name" value="DUF4283"/>
</dbReference>
<dbReference type="SUPFAM" id="SSF56219">
    <property type="entry name" value="DNase I-like"/>
    <property type="match status" value="1"/>
</dbReference>
<protein>
    <submittedName>
        <fullName evidence="6">Uncharacterized protein LOC109125497</fullName>
    </submittedName>
</protein>
<accession>A0ABM1Q7G2</accession>
<feature type="domain" description="Reverse transcriptase" evidence="4">
    <location>
        <begin position="936"/>
        <end position="1217"/>
    </location>
</feature>
<dbReference type="InterPro" id="IPR043502">
    <property type="entry name" value="DNA/RNA_pol_sf"/>
</dbReference>
<evidence type="ECO:0000313" key="5">
    <source>
        <dbReference type="Proteomes" id="UP000694864"/>
    </source>
</evidence>
<feature type="region of interest" description="Disordered" evidence="2">
    <location>
        <begin position="384"/>
        <end position="420"/>
    </location>
</feature>
<keyword evidence="1" id="KW-0479">Metal-binding</keyword>
<dbReference type="CDD" id="cd01650">
    <property type="entry name" value="RT_nLTR_like"/>
    <property type="match status" value="1"/>
</dbReference>
<name>A0ABM1Q7G2_CAMSA</name>
<dbReference type="InterPro" id="IPR001878">
    <property type="entry name" value="Znf_CCHC"/>
</dbReference>
<dbReference type="GeneID" id="109125497"/>
<dbReference type="Pfam" id="PF14111">
    <property type="entry name" value="DUF4283"/>
    <property type="match status" value="1"/>
</dbReference>
<feature type="region of interest" description="Disordered" evidence="2">
    <location>
        <begin position="425"/>
        <end position="444"/>
    </location>
</feature>
<feature type="region of interest" description="Disordered" evidence="2">
    <location>
        <begin position="1"/>
        <end position="55"/>
    </location>
</feature>
<reference evidence="6" key="2">
    <citation type="submission" date="2025-08" db="UniProtKB">
        <authorList>
            <consortium name="RefSeq"/>
        </authorList>
    </citation>
    <scope>IDENTIFICATION</scope>
    <source>
        <tissue evidence="6">Leaf</tissue>
    </source>
</reference>
<organism evidence="5 6">
    <name type="scientific">Camelina sativa</name>
    <name type="common">False flax</name>
    <name type="synonym">Myagrum sativum</name>
    <dbReference type="NCBI Taxonomy" id="90675"/>
    <lineage>
        <taxon>Eukaryota</taxon>
        <taxon>Viridiplantae</taxon>
        <taxon>Streptophyta</taxon>
        <taxon>Embryophyta</taxon>
        <taxon>Tracheophyta</taxon>
        <taxon>Spermatophyta</taxon>
        <taxon>Magnoliopsida</taxon>
        <taxon>eudicotyledons</taxon>
        <taxon>Gunneridae</taxon>
        <taxon>Pentapetalae</taxon>
        <taxon>rosids</taxon>
        <taxon>malvids</taxon>
        <taxon>Brassicales</taxon>
        <taxon>Brassicaceae</taxon>
        <taxon>Camelineae</taxon>
        <taxon>Camelina</taxon>
    </lineage>
</organism>
<dbReference type="Pfam" id="PF13966">
    <property type="entry name" value="zf-RVT"/>
    <property type="match status" value="1"/>
</dbReference>
<dbReference type="InterPro" id="IPR000477">
    <property type="entry name" value="RT_dom"/>
</dbReference>
<dbReference type="PROSITE" id="PS50158">
    <property type="entry name" value="ZF_CCHC"/>
    <property type="match status" value="1"/>
</dbReference>
<dbReference type="Proteomes" id="UP000694864">
    <property type="component" value="Chromosome 7"/>
</dbReference>
<dbReference type="InterPro" id="IPR026960">
    <property type="entry name" value="RVT-Znf"/>
</dbReference>
<feature type="domain" description="CCHC-type" evidence="3">
    <location>
        <begin position="262"/>
        <end position="277"/>
    </location>
</feature>
<dbReference type="Gene3D" id="3.60.10.10">
    <property type="entry name" value="Endonuclease/exonuclease/phosphatase"/>
    <property type="match status" value="1"/>
</dbReference>
<dbReference type="PROSITE" id="PS50878">
    <property type="entry name" value="RT_POL"/>
    <property type="match status" value="1"/>
</dbReference>
<evidence type="ECO:0000313" key="6">
    <source>
        <dbReference type="RefSeq" id="XP_019082700.1"/>
    </source>
</evidence>
<evidence type="ECO:0000259" key="3">
    <source>
        <dbReference type="PROSITE" id="PS50158"/>
    </source>
</evidence>
<sequence>MMVGESDSRVPKPSEQDATMLDVGDRGQPPGDPPDGPRFWVDKMVGNGSGGLPNPESLLDDGFVKERMCLAFPNGEDGEPVVTIGQEVLDVMHGMWKQCMIVKVLGRSVLVLLLSRRLRELWKRVGAMNVMDLPRQFFVIRFELEAEYLAALTGDPWKVFGSCLLTRAWSPDFDPLQHEIHTTPVWIRLANLPFSFYHRSILMSIAEGLGNLLKVDLTTLQFDRARFARVCVEVNLKRPLKGTVMVNGERYYVSYEGLSTICSKCGIYGHLVHTCPQLAHERALVAVPVREMVAVSSVSPLEDGFTVVRRGLGSRRRRWMQLRWLREVRVESRRGIFGRSLFGVISGKEREVANSMEEGKENECVSDPLRKGKSVAQGKENGVEQGKNTLFGGKLNDTNHGPKDMFKESRVGSTKVGEKSRPKIIGPKARAKPNKPARGLIFGPTRGDVELSELGKRLRMEKFPADRSNASFVSSREDSGVSVIQGSSGIDGAVVLHSGVVGMSGDGESGGDRAQRICQSLGFENAFRVDADGQSGGLWLLWRSGIGVVTIVNSSSQFIHAKLVDGMEVVHLIAVYAAPSVSRRSGLWAQLKEEIQGITVPLVVGDDFNTIARLDERTGGNGQLSSDSLAFGEWMSELALIDMGFTGNQFTWKRGRVVNTFIAKRLDRVLFCAHNRLKWQEASVTHLPFLSSDHAPPFVQLCPEVKRDPRRRPFWFEAAWLSHPGFKELLTRSWDVSLSTPQALLGLRDSLKKWNKEVFGDVQQRKGRILNDLQVVQNSLDVQQSDALLYEEEWLIKEFDEVLEQEELIWFQKSREKWIVCGDRNTKYFHTSTIIRRRMNHIVSLKDDAGQWISDMRILEEMAVEPVVETLPSNGFTLLSQEELRILNKPFLSSDVEKAIRCMGRFKAPGPDGFQPIFYQDCWETVGGSVTEFVLRFFENGVLPNGLNDALVILIAKVGKHERISQFRPISLCNVLFKTITKTMVMRLKSVMPQLISHAQSSFIPGRLSVDNIVVVQEVVHSMRRKKGRKWWMLLKLDLEKAYDRIRWNFLEDTLKAANLPGSWVRWIMESVTEPSMTLLWNGEQTEAFKPARGMRQGDPLSLYLFVLCMERLCQLVDRAVGGKVWKPIKLSRGVPHLSHICFADDLILFAEASVAHVRVIRRVLEWFCTASGQKVSLEKSKIYFSDNVHRDLEKLITEESGIKSTRDLGKYLGMPVLQKRINKATFGEILERVTARLAGWKGRTLSLAGRLTLTKAVLSSIPVHSMSTIALPKAILDGLDKISRSFLWGSSTEERKLHLIAWDKVCRPKQEGGLGIRSSRAMNAELLAKIGWRLLSGTWSSTWRSVIQGIIEVLIPGLSWVIGDGKQVRFWPYKWLLNTPLLEEVCVPLPARFERLRVCDLWMNGRGWLLEAITPYVMPDIGLRLASVVLDTVTGAQDRLSWSATANGEFTVKSAYEILTRCTLPRTNSGKLFDQVWKVVAPERVRVFLWMVIHQIIMTNMERKRRHLADEGVCQVCKGGEEIIIHVLRDCPAISGLWNRIVPRRKLNSFFAGSILEWVYANLGERYMVGECAWPTLFVMVIWWSWKWRCRNVFSGSGTCRDRVKFVKEVAREVTKANDRLGATCRNVVRVERVITWILPWVGWVKVNTDGRT</sequence>
<reference evidence="5" key="1">
    <citation type="journal article" date="2014" name="Nat. Commun.">
        <title>The emerging biofuel crop Camelina sativa retains a highly undifferentiated hexaploid genome structure.</title>
        <authorList>
            <person name="Kagale S."/>
            <person name="Koh C."/>
            <person name="Nixon J."/>
            <person name="Bollina V."/>
            <person name="Clarke W.E."/>
            <person name="Tuteja R."/>
            <person name="Spillane C."/>
            <person name="Robinson S.J."/>
            <person name="Links M.G."/>
            <person name="Clarke C."/>
            <person name="Higgins E.E."/>
            <person name="Huebert T."/>
            <person name="Sharpe A.G."/>
            <person name="Parkin I.A."/>
        </authorList>
    </citation>
    <scope>NUCLEOTIDE SEQUENCE [LARGE SCALE GENOMIC DNA]</scope>
    <source>
        <strain evidence="5">cv. DH55</strain>
    </source>
</reference>
<evidence type="ECO:0000259" key="4">
    <source>
        <dbReference type="PROSITE" id="PS50878"/>
    </source>
</evidence>